<protein>
    <submittedName>
        <fullName evidence="1">Phage protein, beta</fullName>
    </submittedName>
</protein>
<dbReference type="AlphaFoldDB" id="S6FKC5"/>
<evidence type="ECO:0000313" key="1">
    <source>
        <dbReference type="EMBL" id="CDG05681.1"/>
    </source>
</evidence>
<proteinExistence type="predicted"/>
<reference evidence="1 2" key="1">
    <citation type="journal article" date="2013" name="Appl. Environ. Microbiol.">
        <title>The Carbohydrate Metabolism Signature of Lactococcus lactis Strain A12 Reveals Its Sourdough Ecosystem Origin.</title>
        <authorList>
            <person name="Passerini D."/>
            <person name="Coddeville M."/>
            <person name="Le Bourgeois P."/>
            <person name="Loubiere P."/>
            <person name="Ritzenthaler P."/>
            <person name="Fontagne-Faucher C."/>
            <person name="Daveran-Mingot M.L."/>
            <person name="Cocaign-Bousquet M."/>
        </authorList>
    </citation>
    <scope>NUCLEOTIDE SEQUENCE [LARGE SCALE GENOMIC DNA]</scope>
    <source>
        <strain evidence="1 2">A12</strain>
    </source>
</reference>
<dbReference type="Proteomes" id="UP000015361">
    <property type="component" value="Unassembled WGS sequence"/>
</dbReference>
<comment type="caution">
    <text evidence="1">The sequence shown here is derived from an EMBL/GenBank/DDBJ whole genome shotgun (WGS) entry which is preliminary data.</text>
</comment>
<evidence type="ECO:0000313" key="2">
    <source>
        <dbReference type="Proteomes" id="UP000015361"/>
    </source>
</evidence>
<name>S6FKC5_LACLL</name>
<sequence>MYIATLQTKRGELRGLNLLDLQNTNSDFIPNLIIKESSQEELNKILDAYQGECLIDTRQLESYEYDSLHQLLNNESKYDHLNIVYPLDYAMVHNVIPNSYVRIFIPDLNDYSFNWLEDNIDKLPHNIIIDFGYISTTPSQLNLFSVQNIITILGDRNIVILSGSIPRSVPEDSSTNYIQPRYEKQLYYLLSSMVSTNLQYADYCTIHPQIYNSGFGRAVIQIKYTLDTDYNFFRNGLFQGNYDVKSLYQNITKLPLFSPELSWGDNYIEENSKKDIPGGSPEYWVSVAVNHHIHWCLEENI</sequence>
<dbReference type="InterPro" id="IPR025683">
    <property type="entry name" value="Protein_beta"/>
</dbReference>
<organism evidence="1 2">
    <name type="scientific">Lactococcus lactis subsp. lactis A12</name>
    <dbReference type="NCBI Taxonomy" id="1137134"/>
    <lineage>
        <taxon>Bacteria</taxon>
        <taxon>Bacillati</taxon>
        <taxon>Bacillota</taxon>
        <taxon>Bacilli</taxon>
        <taxon>Lactobacillales</taxon>
        <taxon>Streptococcaceae</taxon>
        <taxon>Lactococcus</taxon>
    </lineage>
</organism>
<dbReference type="Pfam" id="PF14350">
    <property type="entry name" value="Beta_protein"/>
    <property type="match status" value="1"/>
</dbReference>
<dbReference type="EMBL" id="CBLU010000024">
    <property type="protein sequence ID" value="CDG05681.1"/>
    <property type="molecule type" value="Genomic_DNA"/>
</dbReference>
<gene>
    <name evidence="1" type="primary">Beta</name>
    <name evidence="1" type="ORF">O9U_07535</name>
</gene>
<dbReference type="RefSeq" id="WP_021723224.1">
    <property type="nucleotide sequence ID" value="NZ_CBLU010000024.1"/>
</dbReference>
<accession>S6FKC5</accession>